<evidence type="ECO:0000259" key="4">
    <source>
        <dbReference type="Pfam" id="PF01420"/>
    </source>
</evidence>
<feature type="domain" description="Type I restriction modification DNA specificity" evidence="4">
    <location>
        <begin position="208"/>
        <end position="379"/>
    </location>
</feature>
<dbReference type="Pfam" id="PF01420">
    <property type="entry name" value="Methylase_S"/>
    <property type="match status" value="2"/>
</dbReference>
<keyword evidence="3" id="KW-0238">DNA-binding</keyword>
<comment type="similarity">
    <text evidence="1">Belongs to the type-I restriction system S methylase family.</text>
</comment>
<dbReference type="PANTHER" id="PTHR43140">
    <property type="entry name" value="TYPE-1 RESTRICTION ENZYME ECOKI SPECIFICITY PROTEIN"/>
    <property type="match status" value="1"/>
</dbReference>
<organism evidence="5 6">
    <name type="scientific">Fibrobacter intestinalis</name>
    <dbReference type="NCBI Taxonomy" id="28122"/>
    <lineage>
        <taxon>Bacteria</taxon>
        <taxon>Pseudomonadati</taxon>
        <taxon>Fibrobacterota</taxon>
        <taxon>Fibrobacteria</taxon>
        <taxon>Fibrobacterales</taxon>
        <taxon>Fibrobacteraceae</taxon>
        <taxon>Fibrobacter</taxon>
    </lineage>
</organism>
<dbReference type="InterPro" id="IPR044946">
    <property type="entry name" value="Restrct_endonuc_typeI_TRD_sf"/>
</dbReference>
<keyword evidence="6" id="KW-1185">Reference proteome</keyword>
<reference evidence="6" key="1">
    <citation type="submission" date="2016-11" db="EMBL/GenBank/DDBJ databases">
        <authorList>
            <person name="Varghese N."/>
            <person name="Submissions S."/>
        </authorList>
    </citation>
    <scope>NUCLEOTIDE SEQUENCE [LARGE SCALE GENOMIC DNA]</scope>
    <source>
        <strain evidence="6">UWOS</strain>
    </source>
</reference>
<dbReference type="GO" id="GO:0009307">
    <property type="term" value="P:DNA restriction-modification system"/>
    <property type="evidence" value="ECO:0007669"/>
    <property type="project" value="UniProtKB-KW"/>
</dbReference>
<protein>
    <submittedName>
        <fullName evidence="5">Type I restriction enzyme, S subunit</fullName>
    </submittedName>
</protein>
<feature type="non-terminal residue" evidence="5">
    <location>
        <position position="382"/>
    </location>
</feature>
<dbReference type="Proteomes" id="UP000184275">
    <property type="component" value="Unassembled WGS sequence"/>
</dbReference>
<dbReference type="SUPFAM" id="SSF116734">
    <property type="entry name" value="DNA methylase specificity domain"/>
    <property type="match status" value="2"/>
</dbReference>
<gene>
    <name evidence="5" type="ORF">SAMN05720469_1891</name>
</gene>
<name>A0A1M7A3Z4_9BACT</name>
<dbReference type="RefSeq" id="WP_073306512.1">
    <property type="nucleotide sequence ID" value="NZ_FRAW01000089.1"/>
</dbReference>
<dbReference type="EMBL" id="FRAW01000089">
    <property type="protein sequence ID" value="SHL37345.1"/>
    <property type="molecule type" value="Genomic_DNA"/>
</dbReference>
<dbReference type="InterPro" id="IPR051212">
    <property type="entry name" value="Type-I_RE_S_subunit"/>
</dbReference>
<feature type="domain" description="Type I restriction modification DNA specificity" evidence="4">
    <location>
        <begin position="13"/>
        <end position="166"/>
    </location>
</feature>
<dbReference type="CDD" id="cd17268">
    <property type="entry name" value="RMtype1_S_Ara36733I_TRD1-CR1_like"/>
    <property type="match status" value="1"/>
</dbReference>
<evidence type="ECO:0000313" key="5">
    <source>
        <dbReference type="EMBL" id="SHL37345.1"/>
    </source>
</evidence>
<evidence type="ECO:0000313" key="6">
    <source>
        <dbReference type="Proteomes" id="UP000184275"/>
    </source>
</evidence>
<evidence type="ECO:0000256" key="3">
    <source>
        <dbReference type="ARBA" id="ARBA00023125"/>
    </source>
</evidence>
<proteinExistence type="inferred from homology"/>
<dbReference type="CDD" id="cd17291">
    <property type="entry name" value="RMtype1_S_MgeORF438P-TRD-CR_like"/>
    <property type="match status" value="1"/>
</dbReference>
<dbReference type="AlphaFoldDB" id="A0A1M7A3Z4"/>
<evidence type="ECO:0000256" key="1">
    <source>
        <dbReference type="ARBA" id="ARBA00010923"/>
    </source>
</evidence>
<keyword evidence="2" id="KW-0680">Restriction system</keyword>
<dbReference type="PANTHER" id="PTHR43140:SF1">
    <property type="entry name" value="TYPE I RESTRICTION ENZYME ECOKI SPECIFICITY SUBUNIT"/>
    <property type="match status" value="1"/>
</dbReference>
<dbReference type="Gene3D" id="3.90.220.20">
    <property type="entry name" value="DNA methylase specificity domains"/>
    <property type="match status" value="2"/>
</dbReference>
<evidence type="ECO:0000256" key="2">
    <source>
        <dbReference type="ARBA" id="ARBA00022747"/>
    </source>
</evidence>
<dbReference type="GO" id="GO:0003677">
    <property type="term" value="F:DNA binding"/>
    <property type="evidence" value="ECO:0007669"/>
    <property type="project" value="UniProtKB-KW"/>
</dbReference>
<accession>A0A1M7A3Z4</accession>
<sequence>MSKLQELIQELCPDGVEYKKLGEVCEMQRGTSLTKANSVEGEYPVISGGKEPAFYCNQFNRDGEIITVAGSGAGAGFVQYWNKKIFVCDAFSVKGKDTLKTKFVYHCLSNLQEKIYATKKGGGVPHVHISSIENFEIPIPPLPVQEEIVRILDTFTSLTAELTAELTARRKQYEYYRDALLTPPFSSTGSLTEARLQSEVEGTYSTEVVYKKLGEIATITRGGNFQKKDFVENGLPCIHYGQMYTHFGTWTDKTLTFVSKEVFEKSKKADTNDIVMAVTSENVEDVCKCTAWIGNEPIAVSGHTAIIHHNQNAKYLSYYFQSSSFYSQKVKLAHGTKVIEVTPDKLKDIAIPIPPLSVQERIVNVLDNFDAICSDLKIGLPA</sequence>
<dbReference type="InterPro" id="IPR000055">
    <property type="entry name" value="Restrct_endonuc_typeI_TRD"/>
</dbReference>